<evidence type="ECO:0008006" key="3">
    <source>
        <dbReference type="Google" id="ProtNLM"/>
    </source>
</evidence>
<evidence type="ECO:0000313" key="2">
    <source>
        <dbReference type="Proteomes" id="UP000199392"/>
    </source>
</evidence>
<proteinExistence type="predicted"/>
<dbReference type="Proteomes" id="UP000199392">
    <property type="component" value="Unassembled WGS sequence"/>
</dbReference>
<accession>A0A1I6QJI0</accession>
<dbReference type="EMBL" id="FOZW01000002">
    <property type="protein sequence ID" value="SFS52657.1"/>
    <property type="molecule type" value="Genomic_DNA"/>
</dbReference>
<name>A0A1I6QJI0_9RHOB</name>
<keyword evidence="2" id="KW-1185">Reference proteome</keyword>
<gene>
    <name evidence="1" type="ORF">SAMN04488050_102118</name>
</gene>
<sequence length="155" mass="16734">MKMSGFREIEKALARLPAGAAKGVARRAMRDELKPVAATANAFWPGSSDDVFRIGSRLSKGQRGASAVPTGRSVTNLFVGSPGGRNGTPEAHLIEFGTGPRFQKKGRFTGSVAPQPMLQPAWDMHKQSMLEGLGARLWGEIEKTMDRRAKRASRG</sequence>
<dbReference type="STRING" id="311180.SAMN04488050_102118"/>
<organism evidence="1 2">
    <name type="scientific">Alloyangia pacifica</name>
    <dbReference type="NCBI Taxonomy" id="311180"/>
    <lineage>
        <taxon>Bacteria</taxon>
        <taxon>Pseudomonadati</taxon>
        <taxon>Pseudomonadota</taxon>
        <taxon>Alphaproteobacteria</taxon>
        <taxon>Rhodobacterales</taxon>
        <taxon>Roseobacteraceae</taxon>
        <taxon>Alloyangia</taxon>
    </lineage>
</organism>
<evidence type="ECO:0000313" key="1">
    <source>
        <dbReference type="EMBL" id="SFS52657.1"/>
    </source>
</evidence>
<dbReference type="AlphaFoldDB" id="A0A1I6QJI0"/>
<protein>
    <recommendedName>
        <fullName evidence="3">Phage protein, HK97 gp10 family</fullName>
    </recommendedName>
</protein>
<reference evidence="2" key="1">
    <citation type="submission" date="2016-10" db="EMBL/GenBank/DDBJ databases">
        <authorList>
            <person name="Varghese N."/>
            <person name="Submissions S."/>
        </authorList>
    </citation>
    <scope>NUCLEOTIDE SEQUENCE [LARGE SCALE GENOMIC DNA]</scope>
    <source>
        <strain evidence="2">DSM 26894</strain>
    </source>
</reference>